<keyword evidence="4 12" id="KW-0963">Cytoplasm</keyword>
<feature type="coiled-coil region" evidence="13">
    <location>
        <begin position="37"/>
        <end position="95"/>
    </location>
</feature>
<comment type="pathway">
    <text evidence="2 12">Aminoacyl-tRNA biosynthesis; selenocysteinyl-tRNA(Sec) biosynthesis; L-seryl-tRNA(Sec) from L-serine and tRNA(Sec): step 1/1.</text>
</comment>
<dbReference type="InterPro" id="IPR002317">
    <property type="entry name" value="Ser-tRNA-ligase_type_1"/>
</dbReference>
<evidence type="ECO:0000256" key="8">
    <source>
        <dbReference type="ARBA" id="ARBA00022917"/>
    </source>
</evidence>
<dbReference type="InterPro" id="IPR015866">
    <property type="entry name" value="Ser-tRNA-synth_1_N"/>
</dbReference>
<evidence type="ECO:0000313" key="16">
    <source>
        <dbReference type="Proteomes" id="UP001330434"/>
    </source>
</evidence>
<dbReference type="SUPFAM" id="SSF55681">
    <property type="entry name" value="Class II aaRS and biotin synthetases"/>
    <property type="match status" value="1"/>
</dbReference>
<comment type="similarity">
    <text evidence="3 12">Belongs to the class-II aminoacyl-tRNA synthetase family. Type-1 seryl-tRNA synthetase subfamily.</text>
</comment>
<dbReference type="PANTHER" id="PTHR43697">
    <property type="entry name" value="SERYL-TRNA SYNTHETASE"/>
    <property type="match status" value="1"/>
</dbReference>
<dbReference type="EC" id="6.1.1.11" evidence="12"/>
<feature type="binding site" evidence="12">
    <location>
        <position position="384"/>
    </location>
    <ligand>
        <name>L-serine</name>
        <dbReference type="ChEBI" id="CHEBI:33384"/>
    </ligand>
</feature>
<dbReference type="PANTHER" id="PTHR43697:SF1">
    <property type="entry name" value="SERINE--TRNA LIGASE"/>
    <property type="match status" value="1"/>
</dbReference>
<accession>A0ABZ2C150</accession>
<dbReference type="InterPro" id="IPR033729">
    <property type="entry name" value="SerRS_core"/>
</dbReference>
<comment type="subunit">
    <text evidence="12">Homodimer. The tRNA molecule binds across the dimer.</text>
</comment>
<evidence type="ECO:0000256" key="4">
    <source>
        <dbReference type="ARBA" id="ARBA00022490"/>
    </source>
</evidence>
<sequence length="427" mass="47806">MLDIKWIRENPQDFDTAMKARGTVFQATDLIALDESRRSKIAEVQDLQNAKNALSKRIGMARGKGEDTTNLMIEANQISENLPRLEDEEKEISQKLESLLAIIPNVPFEDVPVGSDESANVQVHIFGEKPQFDFTPQEHGELGEALGLMDFEAAAKMSGARFVVLKGDLARLERAIGQFMLDTHRSEFGYEEISPPYLVRDNAVYGVGQLPKFAEDLFQTTNGYWLISTSEVSLTNLVADEIVDYETLPRRYMAYTPCFRSEAGSAGKDTKGMLRQHQFHKVELVGITTPEDSKAEHNRMLKAAQNILEKLGLHYRTLVLSTGDMGSQSKKTYDNEVWLPGQNAYREISSTSNCGDYQARRMNARMRDPEGGKKTKFVHTLNGSGLAIGRTLLAIMENYQEADGSIRIPSILQPYMGGQTHITKRTS</sequence>
<evidence type="ECO:0000256" key="2">
    <source>
        <dbReference type="ARBA" id="ARBA00005045"/>
    </source>
</evidence>
<feature type="binding site" evidence="12">
    <location>
        <begin position="229"/>
        <end position="231"/>
    </location>
    <ligand>
        <name>L-serine</name>
        <dbReference type="ChEBI" id="CHEBI:33384"/>
    </ligand>
</feature>
<gene>
    <name evidence="12" type="primary">serS</name>
    <name evidence="15" type="ORF">Bealeia1_00366</name>
</gene>
<evidence type="ECO:0000313" key="15">
    <source>
        <dbReference type="EMBL" id="WVX66192.1"/>
    </source>
</evidence>
<organism evidence="15 16">
    <name type="scientific">Candidatus Bealeia paramacronuclearis</name>
    <dbReference type="NCBI Taxonomy" id="1921001"/>
    <lineage>
        <taxon>Bacteria</taxon>
        <taxon>Pseudomonadati</taxon>
        <taxon>Pseudomonadota</taxon>
        <taxon>Alphaproteobacteria</taxon>
        <taxon>Holosporales</taxon>
        <taxon>Holosporaceae</taxon>
        <taxon>Candidatus Bealeia</taxon>
    </lineage>
</organism>
<evidence type="ECO:0000259" key="14">
    <source>
        <dbReference type="PROSITE" id="PS50862"/>
    </source>
</evidence>
<evidence type="ECO:0000256" key="6">
    <source>
        <dbReference type="ARBA" id="ARBA00022741"/>
    </source>
</evidence>
<dbReference type="Gene3D" id="1.10.287.40">
    <property type="entry name" value="Serine-tRNA synthetase, tRNA binding domain"/>
    <property type="match status" value="1"/>
</dbReference>
<comment type="function">
    <text evidence="12">Catalyzes the attachment of serine to tRNA(Ser). Is also able to aminoacylate tRNA(Sec) with serine, to form the misacylated tRNA L-seryl-tRNA(Sec), which will be further converted into selenocysteinyl-tRNA(Sec).</text>
</comment>
<keyword evidence="9 12" id="KW-0030">Aminoacyl-tRNA synthetase</keyword>
<dbReference type="NCBIfam" id="TIGR00414">
    <property type="entry name" value="serS"/>
    <property type="match status" value="1"/>
</dbReference>
<dbReference type="InterPro" id="IPR006195">
    <property type="entry name" value="aa-tRNA-synth_II"/>
</dbReference>
<dbReference type="SUPFAM" id="SSF46589">
    <property type="entry name" value="tRNA-binding arm"/>
    <property type="match status" value="1"/>
</dbReference>
<dbReference type="InterPro" id="IPR045864">
    <property type="entry name" value="aa-tRNA-synth_II/BPL/LPL"/>
</dbReference>
<dbReference type="PRINTS" id="PR00981">
    <property type="entry name" value="TRNASYNTHSER"/>
</dbReference>
<keyword evidence="5 12" id="KW-0436">Ligase</keyword>
<keyword evidence="6 12" id="KW-0547">Nucleotide-binding</keyword>
<keyword evidence="16" id="KW-1185">Reference proteome</keyword>
<dbReference type="HAMAP" id="MF_00176">
    <property type="entry name" value="Ser_tRNA_synth_type1"/>
    <property type="match status" value="1"/>
</dbReference>
<keyword evidence="8 12" id="KW-0648">Protein biosynthesis</keyword>
<evidence type="ECO:0000256" key="1">
    <source>
        <dbReference type="ARBA" id="ARBA00004496"/>
    </source>
</evidence>
<comment type="catalytic activity">
    <reaction evidence="11 12">
        <text>tRNA(Ser) + L-serine + ATP = L-seryl-tRNA(Ser) + AMP + diphosphate + H(+)</text>
        <dbReference type="Rhea" id="RHEA:12292"/>
        <dbReference type="Rhea" id="RHEA-COMP:9669"/>
        <dbReference type="Rhea" id="RHEA-COMP:9703"/>
        <dbReference type="ChEBI" id="CHEBI:15378"/>
        <dbReference type="ChEBI" id="CHEBI:30616"/>
        <dbReference type="ChEBI" id="CHEBI:33019"/>
        <dbReference type="ChEBI" id="CHEBI:33384"/>
        <dbReference type="ChEBI" id="CHEBI:78442"/>
        <dbReference type="ChEBI" id="CHEBI:78533"/>
        <dbReference type="ChEBI" id="CHEBI:456215"/>
        <dbReference type="EC" id="6.1.1.11"/>
    </reaction>
</comment>
<comment type="catalytic activity">
    <reaction evidence="10 12">
        <text>tRNA(Sec) + L-serine + ATP = L-seryl-tRNA(Sec) + AMP + diphosphate + H(+)</text>
        <dbReference type="Rhea" id="RHEA:42580"/>
        <dbReference type="Rhea" id="RHEA-COMP:9742"/>
        <dbReference type="Rhea" id="RHEA-COMP:10128"/>
        <dbReference type="ChEBI" id="CHEBI:15378"/>
        <dbReference type="ChEBI" id="CHEBI:30616"/>
        <dbReference type="ChEBI" id="CHEBI:33019"/>
        <dbReference type="ChEBI" id="CHEBI:33384"/>
        <dbReference type="ChEBI" id="CHEBI:78442"/>
        <dbReference type="ChEBI" id="CHEBI:78533"/>
        <dbReference type="ChEBI" id="CHEBI:456215"/>
        <dbReference type="EC" id="6.1.1.11"/>
    </reaction>
</comment>
<dbReference type="PIRSF" id="PIRSF001529">
    <property type="entry name" value="Ser-tRNA-synth_IIa"/>
    <property type="match status" value="1"/>
</dbReference>
<evidence type="ECO:0000256" key="10">
    <source>
        <dbReference type="ARBA" id="ARBA00047929"/>
    </source>
</evidence>
<keyword evidence="13" id="KW-0175">Coiled coil</keyword>
<evidence type="ECO:0000256" key="3">
    <source>
        <dbReference type="ARBA" id="ARBA00010728"/>
    </source>
</evidence>
<feature type="binding site" evidence="12">
    <location>
        <begin position="347"/>
        <end position="350"/>
    </location>
    <ligand>
        <name>ATP</name>
        <dbReference type="ChEBI" id="CHEBI:30616"/>
    </ligand>
</feature>
<evidence type="ECO:0000256" key="9">
    <source>
        <dbReference type="ARBA" id="ARBA00023146"/>
    </source>
</evidence>
<dbReference type="Proteomes" id="UP001330434">
    <property type="component" value="Chromosome"/>
</dbReference>
<dbReference type="InterPro" id="IPR042103">
    <property type="entry name" value="SerRS_1_N_sf"/>
</dbReference>
<reference evidence="15 16" key="1">
    <citation type="journal article" date="2024" name="Environ. Microbiol.">
        <title>Novel evolutionary insights on the interactions of the Holosporales (Alphaproteobacteria) with eukaryotic hosts from comparative genomics.</title>
        <authorList>
            <person name="Giovannini M."/>
            <person name="Petroni G."/>
            <person name="Castelli M."/>
        </authorList>
    </citation>
    <scope>NUCLEOTIDE SEQUENCE [LARGE SCALE GENOMIC DNA]</scope>
    <source>
        <strain evidence="15 16">US_Bl 15I1</strain>
    </source>
</reference>
<dbReference type="Gene3D" id="3.30.930.10">
    <property type="entry name" value="Bira Bifunctional Protein, Domain 2"/>
    <property type="match status" value="1"/>
</dbReference>
<dbReference type="InterPro" id="IPR010978">
    <property type="entry name" value="tRNA-bd_arm"/>
</dbReference>
<name>A0ABZ2C150_9PROT</name>
<proteinExistence type="inferred from homology"/>
<feature type="domain" description="Aminoacyl-transfer RNA synthetases class-II family profile" evidence="14">
    <location>
        <begin position="171"/>
        <end position="409"/>
    </location>
</feature>
<dbReference type="CDD" id="cd00770">
    <property type="entry name" value="SerRS_core"/>
    <property type="match status" value="1"/>
</dbReference>
<feature type="binding site" evidence="12">
    <location>
        <position position="283"/>
    </location>
    <ligand>
        <name>L-serine</name>
        <dbReference type="ChEBI" id="CHEBI:33384"/>
    </ligand>
</feature>
<comment type="caution">
    <text evidence="12">Lacks conserved residue(s) required for the propagation of feature annotation.</text>
</comment>
<protein>
    <recommendedName>
        <fullName evidence="12">Serine--tRNA ligase</fullName>
        <ecNumber evidence="12">6.1.1.11</ecNumber>
    </recommendedName>
    <alternativeName>
        <fullName evidence="12">Seryl-tRNA synthetase</fullName>
        <shortName evidence="12">SerRS</shortName>
    </alternativeName>
    <alternativeName>
        <fullName evidence="12">Seryl-tRNA(Ser/Sec) synthetase</fullName>
    </alternativeName>
</protein>
<dbReference type="EMBL" id="CP133270">
    <property type="protein sequence ID" value="WVX66192.1"/>
    <property type="molecule type" value="Genomic_DNA"/>
</dbReference>
<evidence type="ECO:0000256" key="11">
    <source>
        <dbReference type="ARBA" id="ARBA00048823"/>
    </source>
</evidence>
<dbReference type="PROSITE" id="PS50862">
    <property type="entry name" value="AA_TRNA_LIGASE_II"/>
    <property type="match status" value="1"/>
</dbReference>
<dbReference type="GO" id="GO:0016874">
    <property type="term" value="F:ligase activity"/>
    <property type="evidence" value="ECO:0007669"/>
    <property type="project" value="UniProtKB-KW"/>
</dbReference>
<evidence type="ECO:0000256" key="13">
    <source>
        <dbReference type="SAM" id="Coils"/>
    </source>
</evidence>
<comment type="subcellular location">
    <subcellularLocation>
        <location evidence="1 12">Cytoplasm</location>
    </subcellularLocation>
</comment>
<evidence type="ECO:0000256" key="5">
    <source>
        <dbReference type="ARBA" id="ARBA00022598"/>
    </source>
</evidence>
<dbReference type="RefSeq" id="WP_331256714.1">
    <property type="nucleotide sequence ID" value="NZ_CP133270.1"/>
</dbReference>
<evidence type="ECO:0000256" key="12">
    <source>
        <dbReference type="HAMAP-Rule" id="MF_00176"/>
    </source>
</evidence>
<feature type="binding site" evidence="12">
    <location>
        <begin position="260"/>
        <end position="262"/>
    </location>
    <ligand>
        <name>ATP</name>
        <dbReference type="ChEBI" id="CHEBI:30616"/>
    </ligand>
</feature>
<comment type="domain">
    <text evidence="12">Consists of two distinct domains, a catalytic core and a N-terminal extension that is involved in tRNA binding.</text>
</comment>
<dbReference type="Pfam" id="PF02403">
    <property type="entry name" value="Seryl_tRNA_N"/>
    <property type="match status" value="1"/>
</dbReference>
<dbReference type="InterPro" id="IPR002314">
    <property type="entry name" value="aa-tRNA-synt_IIb"/>
</dbReference>
<keyword evidence="7 12" id="KW-0067">ATP-binding</keyword>
<evidence type="ECO:0000256" key="7">
    <source>
        <dbReference type="ARBA" id="ARBA00022840"/>
    </source>
</evidence>
<dbReference type="Pfam" id="PF00587">
    <property type="entry name" value="tRNA-synt_2b"/>
    <property type="match status" value="1"/>
</dbReference>